<keyword evidence="3" id="KW-0520">NAD</keyword>
<gene>
    <name evidence="7" type="ORF">LA66_17415</name>
</gene>
<dbReference type="Proteomes" id="UP000030826">
    <property type="component" value="Unassembled WGS sequence"/>
</dbReference>
<evidence type="ECO:0000313" key="7">
    <source>
        <dbReference type="EMBL" id="KHJ53699.1"/>
    </source>
</evidence>
<dbReference type="SUPFAM" id="SSF52283">
    <property type="entry name" value="Formate/glycerate dehydrogenase catalytic domain-like"/>
    <property type="match status" value="1"/>
</dbReference>
<evidence type="ECO:0000256" key="2">
    <source>
        <dbReference type="ARBA" id="ARBA00023002"/>
    </source>
</evidence>
<feature type="domain" description="D-isomer specific 2-hydroxyacid dehydrogenase catalytic" evidence="5">
    <location>
        <begin position="16"/>
        <end position="314"/>
    </location>
</feature>
<dbReference type="Pfam" id="PF02826">
    <property type="entry name" value="2-Hacid_dh_C"/>
    <property type="match status" value="1"/>
</dbReference>
<evidence type="ECO:0000256" key="3">
    <source>
        <dbReference type="ARBA" id="ARBA00023027"/>
    </source>
</evidence>
<dbReference type="STRING" id="370622.LA66_17415"/>
<proteinExistence type="inferred from homology"/>
<evidence type="ECO:0000313" key="8">
    <source>
        <dbReference type="Proteomes" id="UP000030826"/>
    </source>
</evidence>
<dbReference type="GO" id="GO:0030267">
    <property type="term" value="F:glyoxylate reductase (NADPH) activity"/>
    <property type="evidence" value="ECO:0007669"/>
    <property type="project" value="TreeGrafter"/>
</dbReference>
<dbReference type="InterPro" id="IPR006140">
    <property type="entry name" value="D-isomer_DH_NAD-bd"/>
</dbReference>
<dbReference type="GO" id="GO:0016618">
    <property type="term" value="F:hydroxypyruvate reductase [NAD(P)H] activity"/>
    <property type="evidence" value="ECO:0007669"/>
    <property type="project" value="TreeGrafter"/>
</dbReference>
<dbReference type="FunFam" id="3.40.50.720:FF:000213">
    <property type="entry name" value="Putative 2-hydroxyacid dehydrogenase"/>
    <property type="match status" value="1"/>
</dbReference>
<evidence type="ECO:0000259" key="6">
    <source>
        <dbReference type="Pfam" id="PF02826"/>
    </source>
</evidence>
<dbReference type="PANTHER" id="PTHR10996:SF178">
    <property type="entry name" value="2-HYDROXYACID DEHYDROGENASE YGL185C-RELATED"/>
    <property type="match status" value="1"/>
</dbReference>
<evidence type="ECO:0000256" key="1">
    <source>
        <dbReference type="ARBA" id="ARBA00022857"/>
    </source>
</evidence>
<evidence type="ECO:0000256" key="4">
    <source>
        <dbReference type="RuleBase" id="RU003719"/>
    </source>
</evidence>
<dbReference type="InterPro" id="IPR036291">
    <property type="entry name" value="NAD(P)-bd_dom_sf"/>
</dbReference>
<dbReference type="PANTHER" id="PTHR10996">
    <property type="entry name" value="2-HYDROXYACID DEHYDROGENASE-RELATED"/>
    <property type="match status" value="1"/>
</dbReference>
<protein>
    <submittedName>
        <fullName evidence="7">Dehydrogenase</fullName>
    </submittedName>
</protein>
<name>A0A0B1Q036_9HYPH</name>
<keyword evidence="2 4" id="KW-0560">Oxidoreductase</keyword>
<dbReference type="InterPro" id="IPR006139">
    <property type="entry name" value="D-isomer_2_OHA_DH_cat_dom"/>
</dbReference>
<dbReference type="Gene3D" id="3.40.50.720">
    <property type="entry name" value="NAD(P)-binding Rossmann-like Domain"/>
    <property type="match status" value="2"/>
</dbReference>
<dbReference type="AlphaFoldDB" id="A0A0B1Q036"/>
<accession>A0A0B1Q036</accession>
<organism evidence="7 8">
    <name type="scientific">Aureimonas altamirensis</name>
    <dbReference type="NCBI Taxonomy" id="370622"/>
    <lineage>
        <taxon>Bacteria</taxon>
        <taxon>Pseudomonadati</taxon>
        <taxon>Pseudomonadota</taxon>
        <taxon>Alphaproteobacteria</taxon>
        <taxon>Hyphomicrobiales</taxon>
        <taxon>Aurantimonadaceae</taxon>
        <taxon>Aureimonas</taxon>
    </lineage>
</organism>
<dbReference type="SUPFAM" id="SSF51735">
    <property type="entry name" value="NAD(P)-binding Rossmann-fold domains"/>
    <property type="match status" value="1"/>
</dbReference>
<reference evidence="7 8" key="1">
    <citation type="submission" date="2014-09" db="EMBL/GenBank/DDBJ databases">
        <title>Isolation and characterization of Aurantimonas altamirensis ON-56566 from clinical sample following a dog bite.</title>
        <authorList>
            <person name="Eshaghi A."/>
            <person name="Li A."/>
            <person name="Shahinas D."/>
            <person name="Bahn P."/>
            <person name="Kus J.V."/>
            <person name="Patel S.N."/>
        </authorList>
    </citation>
    <scope>NUCLEOTIDE SEQUENCE [LARGE SCALE GENOMIC DNA]</scope>
    <source>
        <strain evidence="7 8">ON-56566</strain>
    </source>
</reference>
<comment type="caution">
    <text evidence="7">The sequence shown here is derived from an EMBL/GenBank/DDBJ whole genome shotgun (WGS) entry which is preliminary data.</text>
</comment>
<dbReference type="CDD" id="cd12156">
    <property type="entry name" value="HPPR"/>
    <property type="match status" value="1"/>
</dbReference>
<sequence length="326" mass="34547">MADLKTVPVLVPIGFHAESRKALEALFAVREFQKRDLSELSDEEKAQIRGIASFGNVSAAMMDALPALEIVASFGVGYDSVDAAHAAAHGIMVTNTPDVLTEEVADTALGLLLMTVRELPQAERHLRAGKWQAEGPYPLTHGTLRGRTVGIMGLGRIGIAIAKRLESFGVEIAYFNRSKRNDVPYAYHGSLEELAAAVDTLIVAAPGGASTDKAIDAAVLKALGPKGILINIGRGTTVDEEALIAALKDGTIMAAGLDVFEKEPKVPQALIDLPNAVLLPHVGSASHHTRNEMGNLVVQNLKAWFSGKDVLTPVSECVSAGVRRHG</sequence>
<evidence type="ECO:0000259" key="5">
    <source>
        <dbReference type="Pfam" id="PF00389"/>
    </source>
</evidence>
<feature type="domain" description="D-isomer specific 2-hydroxyacid dehydrogenase NAD-binding" evidence="6">
    <location>
        <begin position="109"/>
        <end position="283"/>
    </location>
</feature>
<dbReference type="OrthoDB" id="9793626at2"/>
<dbReference type="RefSeq" id="WP_039195218.1">
    <property type="nucleotide sequence ID" value="NZ_JRFJ01000005.1"/>
</dbReference>
<dbReference type="GO" id="GO:0005829">
    <property type="term" value="C:cytosol"/>
    <property type="evidence" value="ECO:0007669"/>
    <property type="project" value="TreeGrafter"/>
</dbReference>
<keyword evidence="1" id="KW-0521">NADP</keyword>
<dbReference type="EMBL" id="JRFJ01000005">
    <property type="protein sequence ID" value="KHJ53699.1"/>
    <property type="molecule type" value="Genomic_DNA"/>
</dbReference>
<dbReference type="Pfam" id="PF00389">
    <property type="entry name" value="2-Hacid_dh"/>
    <property type="match status" value="1"/>
</dbReference>
<dbReference type="InterPro" id="IPR050223">
    <property type="entry name" value="D-isomer_2-hydroxyacid_DH"/>
</dbReference>
<comment type="similarity">
    <text evidence="4">Belongs to the D-isomer specific 2-hydroxyacid dehydrogenase family.</text>
</comment>
<dbReference type="GO" id="GO:0051287">
    <property type="term" value="F:NAD binding"/>
    <property type="evidence" value="ECO:0007669"/>
    <property type="project" value="InterPro"/>
</dbReference>